<dbReference type="Proteomes" id="UP000054144">
    <property type="component" value="Unassembled WGS sequence"/>
</dbReference>
<proteinExistence type="predicted"/>
<dbReference type="InterPro" id="IPR036188">
    <property type="entry name" value="FAD/NAD-bd_sf"/>
</dbReference>
<name>A0A0D7ALH0_9AGAR</name>
<keyword evidence="3" id="KW-1185">Reference proteome</keyword>
<reference evidence="2 3" key="1">
    <citation type="journal article" date="2015" name="Fungal Genet. Biol.">
        <title>Evolution of novel wood decay mechanisms in Agaricales revealed by the genome sequences of Fistulina hepatica and Cylindrobasidium torrendii.</title>
        <authorList>
            <person name="Floudas D."/>
            <person name="Held B.W."/>
            <person name="Riley R."/>
            <person name="Nagy L.G."/>
            <person name="Koehler G."/>
            <person name="Ransdell A.S."/>
            <person name="Younus H."/>
            <person name="Chow J."/>
            <person name="Chiniquy J."/>
            <person name="Lipzen A."/>
            <person name="Tritt A."/>
            <person name="Sun H."/>
            <person name="Haridas S."/>
            <person name="LaButti K."/>
            <person name="Ohm R.A."/>
            <person name="Kues U."/>
            <person name="Blanchette R.A."/>
            <person name="Grigoriev I.V."/>
            <person name="Minto R.E."/>
            <person name="Hibbett D.S."/>
        </authorList>
    </citation>
    <scope>NUCLEOTIDE SEQUENCE [LARGE SCALE GENOMIC DNA]</scope>
    <source>
        <strain evidence="2 3">ATCC 64428</strain>
    </source>
</reference>
<dbReference type="GO" id="GO:0005737">
    <property type="term" value="C:cytoplasm"/>
    <property type="evidence" value="ECO:0007669"/>
    <property type="project" value="TreeGrafter"/>
</dbReference>
<gene>
    <name evidence="2" type="ORF">FISHEDRAFT_35793</name>
</gene>
<dbReference type="InterPro" id="IPR006076">
    <property type="entry name" value="FAD-dep_OxRdtase"/>
</dbReference>
<feature type="domain" description="FAD dependent oxidoreductase" evidence="1">
    <location>
        <begin position="65"/>
        <end position="419"/>
    </location>
</feature>
<dbReference type="PANTHER" id="PTHR13847:SF260">
    <property type="entry name" value="FAD DEPENDENT OXIDOREDUCTASE DOMAIN-CONTAINING PROTEIN"/>
    <property type="match status" value="1"/>
</dbReference>
<dbReference type="AlphaFoldDB" id="A0A0D7ALH0"/>
<accession>A0A0D7ALH0</accession>
<dbReference type="EMBL" id="KN881645">
    <property type="protein sequence ID" value="KIY52156.1"/>
    <property type="molecule type" value="Genomic_DNA"/>
</dbReference>
<organism evidence="2 3">
    <name type="scientific">Fistulina hepatica ATCC 64428</name>
    <dbReference type="NCBI Taxonomy" id="1128425"/>
    <lineage>
        <taxon>Eukaryota</taxon>
        <taxon>Fungi</taxon>
        <taxon>Dikarya</taxon>
        <taxon>Basidiomycota</taxon>
        <taxon>Agaricomycotina</taxon>
        <taxon>Agaricomycetes</taxon>
        <taxon>Agaricomycetidae</taxon>
        <taxon>Agaricales</taxon>
        <taxon>Fistulinaceae</taxon>
        <taxon>Fistulina</taxon>
    </lineage>
</organism>
<dbReference type="PANTHER" id="PTHR13847">
    <property type="entry name" value="SARCOSINE DEHYDROGENASE-RELATED"/>
    <property type="match status" value="1"/>
</dbReference>
<dbReference type="SUPFAM" id="SSF51905">
    <property type="entry name" value="FAD/NAD(P)-binding domain"/>
    <property type="match status" value="1"/>
</dbReference>
<evidence type="ECO:0000313" key="3">
    <source>
        <dbReference type="Proteomes" id="UP000054144"/>
    </source>
</evidence>
<dbReference type="Pfam" id="PF01266">
    <property type="entry name" value="DAO"/>
    <property type="match status" value="1"/>
</dbReference>
<evidence type="ECO:0000259" key="1">
    <source>
        <dbReference type="Pfam" id="PF01266"/>
    </source>
</evidence>
<dbReference type="OrthoDB" id="429143at2759"/>
<protein>
    <submittedName>
        <fullName evidence="2">DAO-domain-containing protein</fullName>
    </submittedName>
</protein>
<sequence length="471" mass="49972">MLAAFSNLYVSKSAIAPQATCAAASAATGRPLEKGMSLSGWLQGVRSDPLLDYRSAAELPASAGVIIIGSGITGVTTAYELLNSADPPKSIVLLEAREFCSGATGRNAGHCKPDQYRGFSSYQKKFGTEQAMKVAMTSRACALELDVATTDELAALGAKNWEAFKAAGGKTDHIEYITDPEEAVKRSRVRSAKAVWSWDASTLYPWKFAAHIARICLQRGLHLQTWIPVLSVTPTNGGAWSVETERGSIIAPTIVHATNAYAGALLPDMAHMVTPTPHMCNRVIPPRAWSGGNALQNSYGVLVPGGALYSINPTQGGQGIVLFGGSNPAQHKLHEYVDAHPGSRTDDGLANFAPVTQAVEDFIKSDFEGWDTDYAPGEGPDYAWSGIIGMSADGVPFVGAVPGRPGQWICAGHSGHGMARCFTFAPGLVRLLQGGTWADTSLPDVYELTPERVEALRPKKKSTGIDAWGSI</sequence>
<evidence type="ECO:0000313" key="2">
    <source>
        <dbReference type="EMBL" id="KIY52156.1"/>
    </source>
</evidence>
<dbReference type="Gene3D" id="3.30.9.10">
    <property type="entry name" value="D-Amino Acid Oxidase, subunit A, domain 2"/>
    <property type="match status" value="1"/>
</dbReference>
<dbReference type="Gene3D" id="3.50.50.60">
    <property type="entry name" value="FAD/NAD(P)-binding domain"/>
    <property type="match status" value="1"/>
</dbReference>